<feature type="chain" id="PRO_5046769598" description="Heme haloperoxidase family profile domain-containing protein" evidence="8">
    <location>
        <begin position="29"/>
        <end position="284"/>
    </location>
</feature>
<dbReference type="EMBL" id="DF849259">
    <property type="protein sequence ID" value="GAT56169.1"/>
    <property type="molecule type" value="Genomic_DNA"/>
</dbReference>
<accession>A0ABQ0LZJ6</accession>
<keyword evidence="2" id="KW-0575">Peroxidase</keyword>
<dbReference type="InterPro" id="IPR000028">
    <property type="entry name" value="Chloroperoxidase"/>
</dbReference>
<feature type="domain" description="Heme haloperoxidase family profile" evidence="9">
    <location>
        <begin position="33"/>
        <end position="242"/>
    </location>
</feature>
<keyword evidence="5" id="KW-0560">Oxidoreductase</keyword>
<dbReference type="InterPro" id="IPR036851">
    <property type="entry name" value="Chloroperoxidase-like_sf"/>
</dbReference>
<dbReference type="SUPFAM" id="SSF47571">
    <property type="entry name" value="Cloroperoxidase"/>
    <property type="match status" value="1"/>
</dbReference>
<evidence type="ECO:0000256" key="6">
    <source>
        <dbReference type="ARBA" id="ARBA00023004"/>
    </source>
</evidence>
<dbReference type="PROSITE" id="PS51405">
    <property type="entry name" value="HEME_HALOPEROXIDASE"/>
    <property type="match status" value="1"/>
</dbReference>
<evidence type="ECO:0000313" key="11">
    <source>
        <dbReference type="Proteomes" id="UP000815677"/>
    </source>
</evidence>
<evidence type="ECO:0000256" key="8">
    <source>
        <dbReference type="SAM" id="SignalP"/>
    </source>
</evidence>
<feature type="signal peptide" evidence="8">
    <location>
        <begin position="1"/>
        <end position="28"/>
    </location>
</feature>
<protein>
    <recommendedName>
        <fullName evidence="9">Heme haloperoxidase family profile domain-containing protein</fullName>
    </recommendedName>
</protein>
<keyword evidence="6" id="KW-0408">Iron</keyword>
<evidence type="ECO:0000256" key="7">
    <source>
        <dbReference type="ARBA" id="ARBA00025795"/>
    </source>
</evidence>
<sequence length="284" mass="30823">MLAGRRKLDMRLSSTFFVSAVLTSLVQACPSQGKFGFIPAKPTDLRSPCPALNSLANHGYLPRDGRNLTIRQVLQVSNDVYNVAPALLLGVAKLGLLTSNETDTFTLDDLKLHGTIEFDASLSREDFALGDNNVFNESIYSTYANTNPGVGYYNISSTGQAMFQRLAIQERKNTQITNTDKEITFRSFTAALPLAVFGNVTTGVAPKQFVDIWFREERLPFAEGWTTPPCAIDTTSLPPLIASVQTASNWTGGGCPYVRTGPTAAPTLDSQAVCQQLDSLTKGK</sequence>
<evidence type="ECO:0000256" key="1">
    <source>
        <dbReference type="ARBA" id="ARBA00001970"/>
    </source>
</evidence>
<comment type="similarity">
    <text evidence="7">Belongs to the chloroperoxidase family.</text>
</comment>
<evidence type="ECO:0000256" key="4">
    <source>
        <dbReference type="ARBA" id="ARBA00022723"/>
    </source>
</evidence>
<organism evidence="10 11">
    <name type="scientific">Mycena chlorophos</name>
    <name type="common">Agaric fungus</name>
    <name type="synonym">Agaricus chlorophos</name>
    <dbReference type="NCBI Taxonomy" id="658473"/>
    <lineage>
        <taxon>Eukaryota</taxon>
        <taxon>Fungi</taxon>
        <taxon>Dikarya</taxon>
        <taxon>Basidiomycota</taxon>
        <taxon>Agaricomycotina</taxon>
        <taxon>Agaricomycetes</taxon>
        <taxon>Agaricomycetidae</taxon>
        <taxon>Agaricales</taxon>
        <taxon>Marasmiineae</taxon>
        <taxon>Mycenaceae</taxon>
        <taxon>Mycena</taxon>
    </lineage>
</organism>
<keyword evidence="11" id="KW-1185">Reference proteome</keyword>
<keyword evidence="8" id="KW-0732">Signal</keyword>
<dbReference type="PROSITE" id="PS51257">
    <property type="entry name" value="PROKAR_LIPOPROTEIN"/>
    <property type="match status" value="1"/>
</dbReference>
<evidence type="ECO:0000259" key="9">
    <source>
        <dbReference type="PROSITE" id="PS51405"/>
    </source>
</evidence>
<name>A0ABQ0LZJ6_MYCCL</name>
<keyword evidence="4" id="KW-0479">Metal-binding</keyword>
<dbReference type="Gene3D" id="1.10.489.10">
    <property type="entry name" value="Chloroperoxidase-like"/>
    <property type="match status" value="1"/>
</dbReference>
<reference evidence="10" key="1">
    <citation type="submission" date="2014-09" db="EMBL/GenBank/DDBJ databases">
        <title>Genome sequence of the luminous mushroom Mycena chlorophos for searching fungal bioluminescence genes.</title>
        <authorList>
            <person name="Tanaka Y."/>
            <person name="Kasuga D."/>
            <person name="Oba Y."/>
            <person name="Hase S."/>
            <person name="Sato K."/>
            <person name="Oba Y."/>
            <person name="Sakakibara Y."/>
        </authorList>
    </citation>
    <scope>NUCLEOTIDE SEQUENCE</scope>
</reference>
<proteinExistence type="inferred from homology"/>
<dbReference type="Pfam" id="PF01328">
    <property type="entry name" value="Peroxidase_2"/>
    <property type="match status" value="1"/>
</dbReference>
<evidence type="ECO:0000313" key="10">
    <source>
        <dbReference type="EMBL" id="GAT56169.1"/>
    </source>
</evidence>
<evidence type="ECO:0000256" key="3">
    <source>
        <dbReference type="ARBA" id="ARBA00022617"/>
    </source>
</evidence>
<dbReference type="PANTHER" id="PTHR33577">
    <property type="entry name" value="STERIGMATOCYSTIN BIOSYNTHESIS PEROXIDASE STCC-RELATED"/>
    <property type="match status" value="1"/>
</dbReference>
<keyword evidence="3" id="KW-0349">Heme</keyword>
<comment type="cofactor">
    <cofactor evidence="1">
        <name>heme b</name>
        <dbReference type="ChEBI" id="CHEBI:60344"/>
    </cofactor>
</comment>
<evidence type="ECO:0000256" key="5">
    <source>
        <dbReference type="ARBA" id="ARBA00023002"/>
    </source>
</evidence>
<gene>
    <name evidence="10" type="ORF">MCHLO_12854</name>
</gene>
<dbReference type="PANTHER" id="PTHR33577:SF9">
    <property type="entry name" value="PEROXIDASE STCC"/>
    <property type="match status" value="1"/>
</dbReference>
<dbReference type="Proteomes" id="UP000815677">
    <property type="component" value="Unassembled WGS sequence"/>
</dbReference>
<evidence type="ECO:0000256" key="2">
    <source>
        <dbReference type="ARBA" id="ARBA00022559"/>
    </source>
</evidence>